<evidence type="ECO:0000313" key="1">
    <source>
        <dbReference type="EMBL" id="KAK3710475.1"/>
    </source>
</evidence>
<reference evidence="1" key="1">
    <citation type="submission" date="2023-07" db="EMBL/GenBank/DDBJ databases">
        <title>Black Yeasts Isolated from many extreme environments.</title>
        <authorList>
            <person name="Coleine C."/>
            <person name="Stajich J.E."/>
            <person name="Selbmann L."/>
        </authorList>
    </citation>
    <scope>NUCLEOTIDE SEQUENCE</scope>
    <source>
        <strain evidence="1">CCFEE 5714</strain>
    </source>
</reference>
<dbReference type="Proteomes" id="UP001281147">
    <property type="component" value="Unassembled WGS sequence"/>
</dbReference>
<comment type="caution">
    <text evidence="1">The sequence shown here is derived from an EMBL/GenBank/DDBJ whole genome shotgun (WGS) entry which is preliminary data.</text>
</comment>
<gene>
    <name evidence="1" type="ORF">LTR37_010318</name>
</gene>
<sequence>MLSLISYLVIFATVAFGQATTPQTAASSTSSPTADTDAILRSLSLAASASSTITGDYPTATLLLAGNVSSGYAGALIRATSCRTTYALSCTDNKLCSTYTATVTQGAFDYVADYYSSTLGVAAFLSQSCSLLNLASAVCSVYVSVSHNQTATESSTINTVSGADLQYAQVPITVGGELLENPGAAPCSLTGSIPSRTTTSSASSGSGNSSQAVKVGIGVGVGASGALLLAGVVGVLIWRRRHRSKSSTGADSDHKFDEECEHQPPPYPQTSRQRMVQPQRHMQELPVGHEVQELPNHTNIVELAEKATTDDEKYAGISPQELPAFDVKRLR</sequence>
<evidence type="ECO:0000313" key="2">
    <source>
        <dbReference type="Proteomes" id="UP001281147"/>
    </source>
</evidence>
<accession>A0ACC3N5F3</accession>
<protein>
    <submittedName>
        <fullName evidence="1">Uncharacterized protein</fullName>
    </submittedName>
</protein>
<organism evidence="1 2">
    <name type="scientific">Vermiconidia calcicola</name>
    <dbReference type="NCBI Taxonomy" id="1690605"/>
    <lineage>
        <taxon>Eukaryota</taxon>
        <taxon>Fungi</taxon>
        <taxon>Dikarya</taxon>
        <taxon>Ascomycota</taxon>
        <taxon>Pezizomycotina</taxon>
        <taxon>Dothideomycetes</taxon>
        <taxon>Dothideomycetidae</taxon>
        <taxon>Mycosphaerellales</taxon>
        <taxon>Extremaceae</taxon>
        <taxon>Vermiconidia</taxon>
    </lineage>
</organism>
<dbReference type="EMBL" id="JAUTXU010000084">
    <property type="protein sequence ID" value="KAK3710475.1"/>
    <property type="molecule type" value="Genomic_DNA"/>
</dbReference>
<proteinExistence type="predicted"/>
<keyword evidence="2" id="KW-1185">Reference proteome</keyword>
<name>A0ACC3N5F3_9PEZI</name>